<feature type="compositionally biased region" description="Acidic residues" evidence="1">
    <location>
        <begin position="78"/>
        <end position="89"/>
    </location>
</feature>
<gene>
    <name evidence="2" type="ORF">KNV97_18310</name>
</gene>
<evidence type="ECO:0000256" key="1">
    <source>
        <dbReference type="SAM" id="MobiDB-lite"/>
    </source>
</evidence>
<evidence type="ECO:0000313" key="2">
    <source>
        <dbReference type="EMBL" id="QXO17326.1"/>
    </source>
</evidence>
<sequence>MRVLVSLSAAVLGAWLLWPADSRTEQLAVDETAQRGLTPGHAWWPDSHSASRAAASAPSLSAGTHSADNNASRSPADSTDETESSDGEPETGQPSEETAPDSAGAEVKTVTTAESDTASAAEENQPPQLNSEAYQRISDEIATWQLSPGNAVRYQVDISDLFTDPEGDLISYRVSVTSAALRLNLAQLLTVSGTPEPDSGAPTLLIEASDDAHAEETWPSTSFVLPVAQDDNEQDTRELEDTRLYRIQTTRQLGGQHYDYDVLYCELFYLSKGVVYYAMGQTRLDCPDSAALQRAGTYQRKTQQIDFSLDSNHLYSWIFRHSYPSRIYNSNNFLVTSYDGDEYQTDTLSDTREAAQARLNGDTGQYLYQGGNFDYLLMDEQQNYYWVSMGNYIYDRRFDNPNYYQPADSDLNIVTDQGDLSCRQFEPYFAFSSLTGPTLYQQTMMVFSGDYYGNYPPACYEFDSHQRPISLSSDLEYSEYDIPLEGEIYTYILRPRPEYTQWLETLKINLIYHHPDPNITP</sequence>
<accession>A0A975YNA7</accession>
<dbReference type="RefSeq" id="WP_218562534.1">
    <property type="nucleotide sequence ID" value="NZ_CP076643.1"/>
</dbReference>
<name>A0A975YNA7_9VIBR</name>
<evidence type="ECO:0000313" key="3">
    <source>
        <dbReference type="Proteomes" id="UP000694232"/>
    </source>
</evidence>
<feature type="compositionally biased region" description="Low complexity" evidence="1">
    <location>
        <begin position="47"/>
        <end position="62"/>
    </location>
</feature>
<dbReference type="EMBL" id="CP076643">
    <property type="protein sequence ID" value="QXO17326.1"/>
    <property type="molecule type" value="Genomic_DNA"/>
</dbReference>
<dbReference type="Proteomes" id="UP000694232">
    <property type="component" value="Chromosome 1"/>
</dbReference>
<feature type="compositionally biased region" description="Polar residues" evidence="1">
    <location>
        <begin position="63"/>
        <end position="77"/>
    </location>
</feature>
<feature type="compositionally biased region" description="Low complexity" evidence="1">
    <location>
        <begin position="109"/>
        <end position="123"/>
    </location>
</feature>
<feature type="region of interest" description="Disordered" evidence="1">
    <location>
        <begin position="39"/>
        <end position="129"/>
    </location>
</feature>
<keyword evidence="3" id="KW-1185">Reference proteome</keyword>
<dbReference type="AlphaFoldDB" id="A0A975YNA7"/>
<organism evidence="2 3">
    <name type="scientific">Vibrio ostreae</name>
    <dbReference type="NCBI Taxonomy" id="2841925"/>
    <lineage>
        <taxon>Bacteria</taxon>
        <taxon>Pseudomonadati</taxon>
        <taxon>Pseudomonadota</taxon>
        <taxon>Gammaproteobacteria</taxon>
        <taxon>Vibrionales</taxon>
        <taxon>Vibrionaceae</taxon>
        <taxon>Vibrio</taxon>
    </lineage>
</organism>
<protein>
    <submittedName>
        <fullName evidence="2">Uncharacterized protein</fullName>
    </submittedName>
</protein>
<dbReference type="KEGG" id="vos:KNV97_18310"/>
<proteinExistence type="predicted"/>
<reference evidence="2" key="1">
    <citation type="submission" date="2021-06" db="EMBL/GenBank/DDBJ databases">
        <title>Vibrio nov. sp., novel gut bacterium isolated from Yellow Sea oyster.</title>
        <authorList>
            <person name="Muhammad N."/>
            <person name="Nguyen T.H."/>
            <person name="Lee Y.-J."/>
            <person name="Ko J."/>
            <person name="Kim S.-G."/>
        </authorList>
    </citation>
    <scope>NUCLEOTIDE SEQUENCE</scope>
    <source>
        <strain evidence="2">OG9-811</strain>
    </source>
</reference>